<dbReference type="AlphaFoldDB" id="A0A0U1LM02"/>
<evidence type="ECO:0000256" key="1">
    <source>
        <dbReference type="SAM" id="SignalP"/>
    </source>
</evidence>
<feature type="signal peptide" evidence="1">
    <location>
        <begin position="1"/>
        <end position="19"/>
    </location>
</feature>
<dbReference type="Pfam" id="PF17132">
    <property type="entry name" value="Glyco_hydro_106"/>
    <property type="match status" value="1"/>
</dbReference>
<dbReference type="STRING" id="28573.A0A0U1LM02"/>
<feature type="chain" id="PRO_5006711085" evidence="1">
    <location>
        <begin position="20"/>
        <end position="989"/>
    </location>
</feature>
<evidence type="ECO:0000313" key="2">
    <source>
        <dbReference type="EMBL" id="CRG84050.1"/>
    </source>
</evidence>
<accession>A0A0U1LM02</accession>
<dbReference type="PANTHER" id="PTHR36848">
    <property type="entry name" value="DNA-BINDING PROTEIN (PUTATIVE SECRETED PROTEIN)-RELATED"/>
    <property type="match status" value="1"/>
</dbReference>
<organism evidence="2 3">
    <name type="scientific">Talaromyces islandicus</name>
    <name type="common">Penicillium islandicum</name>
    <dbReference type="NCBI Taxonomy" id="28573"/>
    <lineage>
        <taxon>Eukaryota</taxon>
        <taxon>Fungi</taxon>
        <taxon>Dikarya</taxon>
        <taxon>Ascomycota</taxon>
        <taxon>Pezizomycotina</taxon>
        <taxon>Eurotiomycetes</taxon>
        <taxon>Eurotiomycetidae</taxon>
        <taxon>Eurotiales</taxon>
        <taxon>Trichocomaceae</taxon>
        <taxon>Talaromyces</taxon>
        <taxon>Talaromyces sect. Islandici</taxon>
    </lineage>
</organism>
<keyword evidence="3" id="KW-1185">Reference proteome</keyword>
<proteinExistence type="predicted"/>
<dbReference type="InterPro" id="IPR008979">
    <property type="entry name" value="Galactose-bd-like_sf"/>
</dbReference>
<reference evidence="2 3" key="1">
    <citation type="submission" date="2015-04" db="EMBL/GenBank/DDBJ databases">
        <authorList>
            <person name="Syromyatnikov M.Y."/>
            <person name="Popov V.N."/>
        </authorList>
    </citation>
    <scope>NUCLEOTIDE SEQUENCE [LARGE SCALE GENOMIC DNA]</scope>
    <source>
        <strain evidence="2">WF-38-12</strain>
    </source>
</reference>
<dbReference type="OrthoDB" id="2588159at2759"/>
<dbReference type="OMA" id="FNIWIEL"/>
<keyword evidence="1" id="KW-0732">Signal</keyword>
<name>A0A0U1LM02_TALIS</name>
<dbReference type="EMBL" id="CVMT01000001">
    <property type="protein sequence ID" value="CRG84050.1"/>
    <property type="molecule type" value="Genomic_DNA"/>
</dbReference>
<dbReference type="InterPro" id="IPR053161">
    <property type="entry name" value="Ulvan_degrading_GH"/>
</dbReference>
<protein>
    <submittedName>
        <fullName evidence="2">Beta-galactosidase</fullName>
    </submittedName>
</protein>
<sequence>MAILIFWFSILTVVNTVLGLDSKLDGNSTFSSLFSDPPSAARPKARYWIKDAYAFDPAVGRYDLSELKRTGFGGAEVVDFANYHGLSIEDPSYYSIGSGNWSALFESLVENAVDLGMHLDFCLGAASGGAAITSFSPRTDPGLLTGLVYGFRYFDPNVSYSGPIPDINATEFGPYTGNTFVSAVLGKLGDNSTPASKSQTLVYSSIVDLSDRIDCPPPHNGTSNCTVSFTTPVDPGNYILIAFWTLGVVSEEAPGGMNGANSAFPASGGLYYTDHFSVAGANATAKFFKNDVFTDLVERLLPQLPSPSYAWQDSLEFGSLGQHWGIDMAERWKTVRPYAPGVALPSLFASRWVYDNDTAAEKMLNDYKYVLTDGYRSYTEVVTAWSHSHGIQYSQQPYGYTAPSMDIAGVASTSDAPETESLDFKNSIDGMRHMSGGVHTPTSGGIFSEEIGAAAGGQYQVTWPDILAETLSGIAAGINMINLHGYSYSGSYAETTWPGYTAFGSQYGNSWGPRDPEWNYSKPVVDFIARNFLVAQSGKAKIDLAFWSWNAGSDSGTNRTSFVQAGYSYEYISTMSLEHPNNFVRDGRLNPDNTAYKAFVFPNITSIETSGLKKVLSFAKQGFPMVFYQGKPTTSTNLVAGGDEFVRSTMAELLRLENVLYVDSESHAISALESLGIFPTTAYHKPANLYSVHHSADDVDFVWLYNGNSSDVAMNVTFNFAKAVYSLNAWTGEVTPLAVYEQNGNTTRVPIDIPGGGSTIYAFSSHSFPDVRAPPYHIVSTDVSHPTVVDGSVVLRETQNATRYVRYENGTTISLSSTIPAPIDLRNWELEIISFGPSDNITRTDPEYVTVYESSTWNISSLIPWLEIDSNLQNVSGIGIYRTSFDYKGDAAGAFLNLTGKVFDTISISINGKQASPPNIWRPVLDISDYLRHGNNTVQITTASTLINKVSSLASEIQSAGDSGSGYADAKKQSYGLVGDVIVNFYQAL</sequence>
<dbReference type="Proteomes" id="UP000054383">
    <property type="component" value="Unassembled WGS sequence"/>
</dbReference>
<dbReference type="PANTHER" id="PTHR36848:SF2">
    <property type="entry name" value="SECRETED PROTEIN"/>
    <property type="match status" value="1"/>
</dbReference>
<evidence type="ECO:0000313" key="3">
    <source>
        <dbReference type="Proteomes" id="UP000054383"/>
    </source>
</evidence>
<gene>
    <name evidence="2" type="ORF">PISL3812_01390</name>
</gene>
<dbReference type="SUPFAM" id="SSF49785">
    <property type="entry name" value="Galactose-binding domain-like"/>
    <property type="match status" value="1"/>
</dbReference>